<feature type="region of interest" description="Disordered" evidence="8">
    <location>
        <begin position="156"/>
        <end position="217"/>
    </location>
</feature>
<dbReference type="InterPro" id="IPR050557">
    <property type="entry name" value="RTX_toxin/Mannuronan_C5-epim"/>
</dbReference>
<dbReference type="AlphaFoldDB" id="A0A7X3SNE4"/>
<gene>
    <name evidence="10" type="ORF">GR328_06650</name>
</gene>
<dbReference type="PANTHER" id="PTHR38340:SF1">
    <property type="entry name" value="S-LAYER PROTEIN"/>
    <property type="match status" value="1"/>
</dbReference>
<evidence type="ECO:0000259" key="9">
    <source>
        <dbReference type="Pfam" id="PF17892"/>
    </source>
</evidence>
<feature type="compositionally biased region" description="Basic and acidic residues" evidence="8">
    <location>
        <begin position="19"/>
        <end position="29"/>
    </location>
</feature>
<evidence type="ECO:0000256" key="3">
    <source>
        <dbReference type="ARBA" id="ARBA00022525"/>
    </source>
</evidence>
<feature type="region of interest" description="Disordered" evidence="8">
    <location>
        <begin position="1"/>
        <end position="29"/>
    </location>
</feature>
<name>A0A7X3SNE4_9HYPH</name>
<keyword evidence="7" id="KW-0472">Membrane</keyword>
<evidence type="ECO:0000256" key="8">
    <source>
        <dbReference type="SAM" id="MobiDB-lite"/>
    </source>
</evidence>
<dbReference type="GO" id="GO:0005509">
    <property type="term" value="F:calcium ion binding"/>
    <property type="evidence" value="ECO:0007669"/>
    <property type="project" value="InterPro"/>
</dbReference>
<dbReference type="GO" id="GO:0005576">
    <property type="term" value="C:extracellular region"/>
    <property type="evidence" value="ECO:0007669"/>
    <property type="project" value="UniProtKB-SubCell"/>
</dbReference>
<evidence type="ECO:0000313" key="10">
    <source>
        <dbReference type="EMBL" id="MXQ11135.1"/>
    </source>
</evidence>
<dbReference type="PROSITE" id="PS00330">
    <property type="entry name" value="HEMOLYSIN_CALCIUM"/>
    <property type="match status" value="5"/>
</dbReference>
<feature type="domain" description="Cadherin-like" evidence="9">
    <location>
        <begin position="207"/>
        <end position="291"/>
    </location>
</feature>
<sequence length="784" mass="80839">MIIDVKGTRSESAGKSAGAKREDYAPKEVKPSKVPLVLGAMILGLAAYLKSALQSWGRLPPEDEAPVQPEEAGGSRLKLIDTGMLSEPLGPHEQGDHPSGDDVPRRIGSGTPYDARLEPAEFMEVDAPSFHFPLLFNQKADVSGTASFGRPLLVANDNVAPGHSSPSHETDGSDTPPPGDDHTEKDRPAEKPPTSDEGDDEPPRPSVNRPPRTSGPVYLQDVAGCGVFLIVLSDLLRNVSDPDGDALSIRNLKVSSGTITWTEKGLLYDPNGLGPVTVTYEVTDGRVTIVQHAYFSVVRNSVTGTDGDDVLLGTGCADIIEARAGNDLIDGRSGDDILEGGAGGDHIIGGAGDDIIRGGDGNDIVLGGAGNDQISGGEGADRLFGDDGNDIIFGDAGSDQIHGGSGDDVLFGGSGNDLVEGDGGDDRIEGGAGGDILRGGDGDDVVAGGLGHDSIDGGAGADVVLDGAGSDTVSGGSGDDHVIVALDGDRDLYDGGAGTDTLDLSHAGWGVEVDLQAGTANGSEIGRNQAQGFEVVRGGSAGDTIAGSDGGETISGGDGDDQLLGRDGNDSLDGGAGDDTIWDGTGQDVVSGGNGNDIVFAAPDGVDDVYDGGEACDTLDYSASENGVLVDLAAGNASGGEVGNDTIRGFEIVIGGSGADHFIVGSSPTAIKGGAGDDLFEYLPLPNENAAAPVLHEIIDFEVGDRIRMSKYDIFEEVLDQLEDKFTGVYGNKIDEDDVRIRYRHERTDEIDRTVIEADLDRDANYETTIHIDGYRAFIIVEHA</sequence>
<evidence type="ECO:0000256" key="1">
    <source>
        <dbReference type="ARBA" id="ARBA00004370"/>
    </source>
</evidence>
<dbReference type="PANTHER" id="PTHR38340">
    <property type="entry name" value="S-LAYER PROTEIN"/>
    <property type="match status" value="1"/>
</dbReference>
<dbReference type="SUPFAM" id="SSF51120">
    <property type="entry name" value="beta-Roll"/>
    <property type="match status" value="4"/>
</dbReference>
<dbReference type="InterPro" id="IPR011049">
    <property type="entry name" value="Serralysin-like_metalloprot_C"/>
</dbReference>
<dbReference type="Pfam" id="PF00353">
    <property type="entry name" value="HemolysinCabind"/>
    <property type="match status" value="6"/>
</dbReference>
<keyword evidence="11" id="KW-1185">Reference proteome</keyword>
<evidence type="ECO:0000256" key="7">
    <source>
        <dbReference type="ARBA" id="ARBA00023136"/>
    </source>
</evidence>
<accession>A0A7X3SNE4</accession>
<dbReference type="InterPro" id="IPR018511">
    <property type="entry name" value="Hemolysin-typ_Ca-bd_CS"/>
</dbReference>
<dbReference type="GO" id="GO:0090729">
    <property type="term" value="F:toxin activity"/>
    <property type="evidence" value="ECO:0007669"/>
    <property type="project" value="UniProtKB-KW"/>
</dbReference>
<dbReference type="InterPro" id="IPR041690">
    <property type="entry name" value="Cadherin_5"/>
</dbReference>
<evidence type="ECO:0000256" key="4">
    <source>
        <dbReference type="ARBA" id="ARBA00022656"/>
    </source>
</evidence>
<dbReference type="OrthoDB" id="7738102at2"/>
<feature type="region of interest" description="Disordered" evidence="8">
    <location>
        <begin position="85"/>
        <end position="113"/>
    </location>
</feature>
<evidence type="ECO:0000313" key="11">
    <source>
        <dbReference type="Proteomes" id="UP000436483"/>
    </source>
</evidence>
<dbReference type="PRINTS" id="PR00313">
    <property type="entry name" value="CABNDNGRPT"/>
</dbReference>
<proteinExistence type="predicted"/>
<feature type="compositionally biased region" description="Basic and acidic residues" evidence="8">
    <location>
        <begin position="179"/>
        <end position="194"/>
    </location>
</feature>
<evidence type="ECO:0000256" key="5">
    <source>
        <dbReference type="ARBA" id="ARBA00022737"/>
    </source>
</evidence>
<feature type="region of interest" description="Disordered" evidence="8">
    <location>
        <begin position="539"/>
        <end position="579"/>
    </location>
</feature>
<keyword evidence="4" id="KW-0800">Toxin</keyword>
<organism evidence="10 11">
    <name type="scientific">Microvirga makkahensis</name>
    <dbReference type="NCBI Taxonomy" id="1128670"/>
    <lineage>
        <taxon>Bacteria</taxon>
        <taxon>Pseudomonadati</taxon>
        <taxon>Pseudomonadota</taxon>
        <taxon>Alphaproteobacteria</taxon>
        <taxon>Hyphomicrobiales</taxon>
        <taxon>Methylobacteriaceae</taxon>
        <taxon>Microvirga</taxon>
    </lineage>
</organism>
<dbReference type="InterPro" id="IPR003995">
    <property type="entry name" value="RTX_toxin_determinant-A"/>
</dbReference>
<feature type="compositionally biased region" description="Basic and acidic residues" evidence="8">
    <location>
        <begin position="93"/>
        <end position="105"/>
    </location>
</feature>
<dbReference type="EMBL" id="WURB01000003">
    <property type="protein sequence ID" value="MXQ11135.1"/>
    <property type="molecule type" value="Genomic_DNA"/>
</dbReference>
<feature type="compositionally biased region" description="Gly residues" evidence="8">
    <location>
        <begin position="548"/>
        <end position="557"/>
    </location>
</feature>
<keyword evidence="5" id="KW-0677">Repeat</keyword>
<comment type="caution">
    <text evidence="10">The sequence shown here is derived from an EMBL/GenBank/DDBJ whole genome shotgun (WGS) entry which is preliminary data.</text>
</comment>
<comment type="subcellular location">
    <subcellularLocation>
        <location evidence="1">Membrane</location>
    </subcellularLocation>
    <subcellularLocation>
        <location evidence="2">Secreted</location>
    </subcellularLocation>
</comment>
<keyword evidence="6" id="KW-0843">Virulence</keyword>
<dbReference type="RefSeq" id="WP_160883723.1">
    <property type="nucleotide sequence ID" value="NZ_WURB01000003.1"/>
</dbReference>
<evidence type="ECO:0000256" key="2">
    <source>
        <dbReference type="ARBA" id="ARBA00004613"/>
    </source>
</evidence>
<evidence type="ECO:0000256" key="6">
    <source>
        <dbReference type="ARBA" id="ARBA00023026"/>
    </source>
</evidence>
<dbReference type="Gene3D" id="2.150.10.10">
    <property type="entry name" value="Serralysin-like metalloprotease, C-terminal"/>
    <property type="match status" value="4"/>
</dbReference>
<dbReference type="GO" id="GO:0016020">
    <property type="term" value="C:membrane"/>
    <property type="evidence" value="ECO:0007669"/>
    <property type="project" value="UniProtKB-SubCell"/>
</dbReference>
<dbReference type="PRINTS" id="PR01488">
    <property type="entry name" value="RTXTOXINA"/>
</dbReference>
<dbReference type="InterPro" id="IPR001343">
    <property type="entry name" value="Hemolysn_Ca-bd"/>
</dbReference>
<reference evidence="10 11" key="2">
    <citation type="submission" date="2020-01" db="EMBL/GenBank/DDBJ databases">
        <title>Microvirga sp. nov., an arsenate reduction bacterium isolated from Tibet hotspring sediments.</title>
        <authorList>
            <person name="Xian W.-D."/>
            <person name="Li W.-J."/>
        </authorList>
    </citation>
    <scope>NUCLEOTIDE SEQUENCE [LARGE SCALE GENOMIC DNA]</scope>
    <source>
        <strain evidence="10 11">KCTC 23863</strain>
    </source>
</reference>
<dbReference type="Proteomes" id="UP000436483">
    <property type="component" value="Unassembled WGS sequence"/>
</dbReference>
<reference evidence="10 11" key="1">
    <citation type="submission" date="2019-12" db="EMBL/GenBank/DDBJ databases">
        <authorList>
            <person name="Yuan C.-G."/>
        </authorList>
    </citation>
    <scope>NUCLEOTIDE SEQUENCE [LARGE SCALE GENOMIC DNA]</scope>
    <source>
        <strain evidence="10 11">KCTC 23863</strain>
    </source>
</reference>
<dbReference type="Pfam" id="PF17892">
    <property type="entry name" value="Cadherin_5"/>
    <property type="match status" value="1"/>
</dbReference>
<keyword evidence="3" id="KW-0964">Secreted</keyword>
<protein>
    <recommendedName>
        <fullName evidence="9">Cadherin-like domain-containing protein</fullName>
    </recommendedName>
</protein>